<dbReference type="RefSeq" id="WP_264815040.1">
    <property type="nucleotide sequence ID" value="NZ_BAPV01000009.1"/>
</dbReference>
<dbReference type="SUPFAM" id="SSF46689">
    <property type="entry name" value="Homeodomain-like"/>
    <property type="match status" value="1"/>
</dbReference>
<reference evidence="6" key="1">
    <citation type="submission" date="2013-04" db="EMBL/GenBank/DDBJ databases">
        <title>The genome sequencing project of 58 acetic acid bacteria.</title>
        <authorList>
            <person name="Okamoto-Kainuma A."/>
            <person name="Ishikawa M."/>
            <person name="Umino S."/>
            <person name="Koizumi Y."/>
            <person name="Shiwa Y."/>
            <person name="Yoshikawa H."/>
            <person name="Matsutani M."/>
            <person name="Matsushita K."/>
        </authorList>
    </citation>
    <scope>NUCLEOTIDE SEQUENCE</scope>
    <source>
        <strain evidence="6">NRIC 0535</strain>
    </source>
</reference>
<evidence type="ECO:0000256" key="2">
    <source>
        <dbReference type="ARBA" id="ARBA00023125"/>
    </source>
</evidence>
<protein>
    <submittedName>
        <fullName evidence="6">TetR family transcriptional regulator</fullName>
    </submittedName>
</protein>
<evidence type="ECO:0000313" key="6">
    <source>
        <dbReference type="EMBL" id="GBQ87163.1"/>
    </source>
</evidence>
<feature type="DNA-binding region" description="H-T-H motif" evidence="4">
    <location>
        <begin position="34"/>
        <end position="53"/>
    </location>
</feature>
<dbReference type="Proteomes" id="UP001062776">
    <property type="component" value="Unassembled WGS sequence"/>
</dbReference>
<evidence type="ECO:0000259" key="5">
    <source>
        <dbReference type="PROSITE" id="PS50977"/>
    </source>
</evidence>
<evidence type="ECO:0000313" key="7">
    <source>
        <dbReference type="Proteomes" id="UP001062776"/>
    </source>
</evidence>
<keyword evidence="1" id="KW-0805">Transcription regulation</keyword>
<dbReference type="Pfam" id="PF13305">
    <property type="entry name" value="TetR_C_33"/>
    <property type="match status" value="1"/>
</dbReference>
<gene>
    <name evidence="6" type="ORF">AA0535_1208</name>
</gene>
<dbReference type="PROSITE" id="PS50977">
    <property type="entry name" value="HTH_TETR_2"/>
    <property type="match status" value="1"/>
</dbReference>
<feature type="domain" description="HTH tetR-type" evidence="5">
    <location>
        <begin position="11"/>
        <end position="71"/>
    </location>
</feature>
<evidence type="ECO:0000256" key="3">
    <source>
        <dbReference type="ARBA" id="ARBA00023163"/>
    </source>
</evidence>
<evidence type="ECO:0000256" key="4">
    <source>
        <dbReference type="PROSITE-ProRule" id="PRU00335"/>
    </source>
</evidence>
<proteinExistence type="predicted"/>
<keyword evidence="7" id="KW-1185">Reference proteome</keyword>
<keyword evidence="3" id="KW-0804">Transcription</keyword>
<organism evidence="6 7">
    <name type="scientific">Asaia krungthepensis NRIC 0535</name>
    <dbReference type="NCBI Taxonomy" id="1307925"/>
    <lineage>
        <taxon>Bacteria</taxon>
        <taxon>Pseudomonadati</taxon>
        <taxon>Pseudomonadota</taxon>
        <taxon>Alphaproteobacteria</taxon>
        <taxon>Acetobacterales</taxon>
        <taxon>Acetobacteraceae</taxon>
        <taxon>Asaia</taxon>
    </lineage>
</organism>
<comment type="caution">
    <text evidence="6">The sequence shown here is derived from an EMBL/GenBank/DDBJ whole genome shotgun (WGS) entry which is preliminary data.</text>
</comment>
<dbReference type="InterPro" id="IPR009057">
    <property type="entry name" value="Homeodomain-like_sf"/>
</dbReference>
<evidence type="ECO:0000256" key="1">
    <source>
        <dbReference type="ARBA" id="ARBA00023015"/>
    </source>
</evidence>
<dbReference type="InterPro" id="IPR025996">
    <property type="entry name" value="MT1864/Rv1816-like_C"/>
</dbReference>
<dbReference type="EMBL" id="BAPV01000009">
    <property type="protein sequence ID" value="GBQ87163.1"/>
    <property type="molecule type" value="Genomic_DNA"/>
</dbReference>
<dbReference type="Gene3D" id="1.10.357.10">
    <property type="entry name" value="Tetracycline Repressor, domain 2"/>
    <property type="match status" value="1"/>
</dbReference>
<dbReference type="SUPFAM" id="SSF48498">
    <property type="entry name" value="Tetracyclin repressor-like, C-terminal domain"/>
    <property type="match status" value="1"/>
</dbReference>
<accession>A0ABQ0Q1P5</accession>
<dbReference type="InterPro" id="IPR001647">
    <property type="entry name" value="HTH_TetR"/>
</dbReference>
<sequence>MSDPSPPYHHGDLANALLEAGRALLASDGLEALSLRAVTRRAGVSATAAVPHFGSLAGLRAALAAQGYRELALALGDASSAHQVGMAYIRFALANPNLFQLMFRRALLLESSEALQSASQSAFEALRGLAQGLDTATGRDEGSAARMAGLWGRVHGLAMLAIDGMLSPMIAAEGFQTVEGFLAEALDSGGKARAD</sequence>
<keyword evidence="2 4" id="KW-0238">DNA-binding</keyword>
<name>A0ABQ0Q1P5_9PROT</name>
<dbReference type="InterPro" id="IPR036271">
    <property type="entry name" value="Tet_transcr_reg_TetR-rel_C_sf"/>
</dbReference>
<dbReference type="Pfam" id="PF00440">
    <property type="entry name" value="TetR_N"/>
    <property type="match status" value="1"/>
</dbReference>